<gene>
    <name evidence="1" type="ORF">SAMN05444695_109110</name>
</gene>
<reference evidence="1 2" key="1">
    <citation type="submission" date="2016-10" db="EMBL/GenBank/DDBJ databases">
        <authorList>
            <person name="de Groot N.N."/>
        </authorList>
    </citation>
    <scope>NUCLEOTIDE SEQUENCE [LARGE SCALE GENOMIC DNA]</scope>
    <source>
        <strain evidence="1 2">DSM 44892</strain>
    </source>
</reference>
<dbReference type="RefSeq" id="WP_072736858.1">
    <property type="nucleotide sequence ID" value="NZ_CP048813.1"/>
</dbReference>
<protein>
    <submittedName>
        <fullName evidence="1">Uncharacterized protein</fullName>
    </submittedName>
</protein>
<organism evidence="1 2">
    <name type="scientific">Rhodococcus triatomae</name>
    <dbReference type="NCBI Taxonomy" id="300028"/>
    <lineage>
        <taxon>Bacteria</taxon>
        <taxon>Bacillati</taxon>
        <taxon>Actinomycetota</taxon>
        <taxon>Actinomycetes</taxon>
        <taxon>Mycobacteriales</taxon>
        <taxon>Nocardiaceae</taxon>
        <taxon>Rhodococcus</taxon>
    </lineage>
</organism>
<dbReference type="EMBL" id="FNDN01000009">
    <property type="protein sequence ID" value="SDI63125.1"/>
    <property type="molecule type" value="Genomic_DNA"/>
</dbReference>
<evidence type="ECO:0000313" key="1">
    <source>
        <dbReference type="EMBL" id="SDI63125.1"/>
    </source>
</evidence>
<name>A0A1G8M5F5_9NOCA</name>
<keyword evidence="2" id="KW-1185">Reference proteome</keyword>
<evidence type="ECO:0000313" key="2">
    <source>
        <dbReference type="Proteomes" id="UP000183263"/>
    </source>
</evidence>
<dbReference type="AlphaFoldDB" id="A0A1G8M5F5"/>
<proteinExistence type="predicted"/>
<accession>A0A1G8M5F5</accession>
<sequence>MPRARVLASIPQFVFFSLLASLGAVALAAKSWHWVVDFSRASVSDDGSHLVIRDAHPDYVNAALAMGAERLAPGSSERTP</sequence>
<dbReference type="Proteomes" id="UP000183263">
    <property type="component" value="Unassembled WGS sequence"/>
</dbReference>